<evidence type="ECO:0000256" key="1">
    <source>
        <dbReference type="ARBA" id="ARBA00006272"/>
    </source>
</evidence>
<feature type="binding site" evidence="8">
    <location>
        <position position="234"/>
    </location>
    <ligand>
        <name>Zn(2+)</name>
        <dbReference type="ChEBI" id="CHEBI:29105"/>
        <label>1</label>
    </ligand>
</feature>
<comment type="cofactor">
    <cofactor evidence="8">
        <name>a divalent metal cation</name>
        <dbReference type="ChEBI" id="CHEBI:60240"/>
    </cofactor>
    <text evidence="8">Binds 2 divalent metal cations per subunit.</text>
</comment>
<dbReference type="OrthoDB" id="9772053at2"/>
<dbReference type="CDD" id="cd05656">
    <property type="entry name" value="M42_Frv"/>
    <property type="match status" value="1"/>
</dbReference>
<proteinExistence type="inferred from homology"/>
<dbReference type="EMBL" id="RHHQ01000008">
    <property type="protein sequence ID" value="RNB89858.1"/>
    <property type="molecule type" value="Genomic_DNA"/>
</dbReference>
<comment type="similarity">
    <text evidence="1 6">Belongs to the peptidase M42 family.</text>
</comment>
<dbReference type="PIRSF" id="PIRSF001123">
    <property type="entry name" value="PepA_GA"/>
    <property type="match status" value="1"/>
</dbReference>
<dbReference type="AlphaFoldDB" id="A0A3M8DP30"/>
<organism evidence="9 10">
    <name type="scientific">Brevibacillus fluminis</name>
    <dbReference type="NCBI Taxonomy" id="511487"/>
    <lineage>
        <taxon>Bacteria</taxon>
        <taxon>Bacillati</taxon>
        <taxon>Bacillota</taxon>
        <taxon>Bacilli</taxon>
        <taxon>Bacillales</taxon>
        <taxon>Paenibacillaceae</taxon>
        <taxon>Brevibacillus</taxon>
    </lineage>
</organism>
<dbReference type="Gene3D" id="2.40.30.40">
    <property type="entry name" value="Peptidase M42, domain 2"/>
    <property type="match status" value="1"/>
</dbReference>
<name>A0A3M8DP30_9BACL</name>
<keyword evidence="3" id="KW-0645">Protease</keyword>
<dbReference type="SUPFAM" id="SSF101821">
    <property type="entry name" value="Aminopeptidase/glucanase lid domain"/>
    <property type="match status" value="1"/>
</dbReference>
<comment type="caution">
    <text evidence="9">The sequence shown here is derived from an EMBL/GenBank/DDBJ whole genome shotgun (WGS) entry which is preliminary data.</text>
</comment>
<feature type="active site" description="Proton acceptor" evidence="7">
    <location>
        <position position="211"/>
    </location>
</feature>
<dbReference type="RefSeq" id="WP_122918112.1">
    <property type="nucleotide sequence ID" value="NZ_RHHQ01000008.1"/>
</dbReference>
<protein>
    <submittedName>
        <fullName evidence="9">M42 family peptidase</fullName>
    </submittedName>
</protein>
<reference evidence="9 10" key="1">
    <citation type="submission" date="2018-10" db="EMBL/GenBank/DDBJ databases">
        <title>Phylogenomics of Brevibacillus.</title>
        <authorList>
            <person name="Dunlap C."/>
        </authorList>
    </citation>
    <scope>NUCLEOTIDE SEQUENCE [LARGE SCALE GENOMIC DNA]</scope>
    <source>
        <strain evidence="9 10">JCM 15716</strain>
    </source>
</reference>
<evidence type="ECO:0000256" key="4">
    <source>
        <dbReference type="ARBA" id="ARBA00022723"/>
    </source>
</evidence>
<dbReference type="PANTHER" id="PTHR32481:SF0">
    <property type="entry name" value="AMINOPEPTIDASE YPDE-RELATED"/>
    <property type="match status" value="1"/>
</dbReference>
<feature type="binding site" evidence="8">
    <location>
        <position position="212"/>
    </location>
    <ligand>
        <name>Zn(2+)</name>
        <dbReference type="ChEBI" id="CHEBI:29105"/>
        <label>2</label>
    </ligand>
</feature>
<keyword evidence="2" id="KW-0031">Aminopeptidase</keyword>
<evidence type="ECO:0000256" key="3">
    <source>
        <dbReference type="ARBA" id="ARBA00022670"/>
    </source>
</evidence>
<evidence type="ECO:0000256" key="8">
    <source>
        <dbReference type="PIRSR" id="PIRSR001123-2"/>
    </source>
</evidence>
<evidence type="ECO:0000313" key="10">
    <source>
        <dbReference type="Proteomes" id="UP000271031"/>
    </source>
</evidence>
<sequence length="357" mass="38918">MPTIQEYLIQLDAIHGVSGDEERVAAYMKEQIAPYVDEHYEDALGNQIFVKNGSHPDLKLMLAAHMDEIGFIVRHIDKKGFVWFYPVGYHDDRMVLNQVLVIQTEKGPVKGLTGGKPAHIVTPEEAKQSIPIEELYLDLGTGSKEETLALGVQIGDYITFDRDGQFLNGSNLFTGKAVDNRSGCAVLIEVMKRLADKNISPTVYGVASVQEEVGLRGAGPAAFAIEPDVALAIDVTFAGGTPGMDEKVVDVELGKGPALVYYDWTPSTSHGNNVPKKLTRKLAQVAEASQIPYQREVVLNGGTDAWTISLTGKGAVTGIISIPTRYIHSAISCVRTDDMELTIQLIVAFVEQLHEKL</sequence>
<dbReference type="InterPro" id="IPR051464">
    <property type="entry name" value="Peptidase_M42_aminopept"/>
</dbReference>
<dbReference type="SUPFAM" id="SSF53187">
    <property type="entry name" value="Zn-dependent exopeptidases"/>
    <property type="match status" value="1"/>
</dbReference>
<evidence type="ECO:0000313" key="9">
    <source>
        <dbReference type="EMBL" id="RNB89858.1"/>
    </source>
</evidence>
<evidence type="ECO:0000256" key="2">
    <source>
        <dbReference type="ARBA" id="ARBA00022438"/>
    </source>
</evidence>
<feature type="binding site" evidence="8">
    <location>
        <position position="179"/>
    </location>
    <ligand>
        <name>Zn(2+)</name>
        <dbReference type="ChEBI" id="CHEBI:29105"/>
        <label>1</label>
    </ligand>
</feature>
<evidence type="ECO:0000256" key="7">
    <source>
        <dbReference type="PIRSR" id="PIRSR001123-1"/>
    </source>
</evidence>
<evidence type="ECO:0000256" key="5">
    <source>
        <dbReference type="ARBA" id="ARBA00022801"/>
    </source>
</evidence>
<dbReference type="Proteomes" id="UP000271031">
    <property type="component" value="Unassembled WGS sequence"/>
</dbReference>
<gene>
    <name evidence="9" type="ORF">EDM56_11920</name>
</gene>
<dbReference type="GO" id="GO:0006508">
    <property type="term" value="P:proteolysis"/>
    <property type="evidence" value="ECO:0007669"/>
    <property type="project" value="UniProtKB-KW"/>
</dbReference>
<dbReference type="Gene3D" id="3.40.630.10">
    <property type="entry name" value="Zn peptidases"/>
    <property type="match status" value="1"/>
</dbReference>
<accession>A0A3M8DP30</accession>
<dbReference type="GO" id="GO:0004177">
    <property type="term" value="F:aminopeptidase activity"/>
    <property type="evidence" value="ECO:0007669"/>
    <property type="project" value="UniProtKB-UniRule"/>
</dbReference>
<dbReference type="Pfam" id="PF05343">
    <property type="entry name" value="Peptidase_M42"/>
    <property type="match status" value="1"/>
</dbReference>
<dbReference type="InterPro" id="IPR023367">
    <property type="entry name" value="Peptidase_M42_dom2"/>
</dbReference>
<keyword evidence="10" id="KW-1185">Reference proteome</keyword>
<feature type="binding site" evidence="8">
    <location>
        <position position="65"/>
    </location>
    <ligand>
        <name>Zn(2+)</name>
        <dbReference type="ChEBI" id="CHEBI:29105"/>
        <label>1</label>
    </ligand>
</feature>
<dbReference type="PANTHER" id="PTHR32481">
    <property type="entry name" value="AMINOPEPTIDASE"/>
    <property type="match status" value="1"/>
</dbReference>
<feature type="binding site" evidence="8">
    <location>
        <position position="179"/>
    </location>
    <ligand>
        <name>Zn(2+)</name>
        <dbReference type="ChEBI" id="CHEBI:29105"/>
        <label>2</label>
    </ligand>
</feature>
<dbReference type="InterPro" id="IPR008007">
    <property type="entry name" value="Peptidase_M42"/>
</dbReference>
<evidence type="ECO:0000256" key="6">
    <source>
        <dbReference type="PIRNR" id="PIRNR001123"/>
    </source>
</evidence>
<keyword evidence="5" id="KW-0378">Hydrolase</keyword>
<dbReference type="GO" id="GO:0046872">
    <property type="term" value="F:metal ion binding"/>
    <property type="evidence" value="ECO:0007669"/>
    <property type="project" value="UniProtKB-UniRule"/>
</dbReference>
<keyword evidence="4 8" id="KW-0479">Metal-binding</keyword>
<feature type="binding site" evidence="8">
    <location>
        <position position="328"/>
    </location>
    <ligand>
        <name>Zn(2+)</name>
        <dbReference type="ChEBI" id="CHEBI:29105"/>
        <label>2</label>
    </ligand>
</feature>